<dbReference type="AlphaFoldDB" id="A0A4P1RME1"/>
<name>A0A4P1RME1_LUPAN</name>
<accession>A0A4P1RME1</accession>
<protein>
    <recommendedName>
        <fullName evidence="3">Cysteine-rich transmembrane CYSTM domain-containing protein</fullName>
    </recommendedName>
</protein>
<gene>
    <name evidence="1" type="ORF">TanjilG_07990</name>
</gene>
<keyword evidence="2" id="KW-1185">Reference proteome</keyword>
<dbReference type="EMBL" id="CM007364">
    <property type="protein sequence ID" value="OIW13648.1"/>
    <property type="molecule type" value="Genomic_DNA"/>
</dbReference>
<evidence type="ECO:0000313" key="1">
    <source>
        <dbReference type="EMBL" id="OIW13648.1"/>
    </source>
</evidence>
<reference evidence="1 2" key="1">
    <citation type="journal article" date="2017" name="Plant Biotechnol. J.">
        <title>A comprehensive draft genome sequence for lupin (Lupinus angustifolius), an emerging health food: insights into plant-microbe interactions and legume evolution.</title>
        <authorList>
            <person name="Hane J.K."/>
            <person name="Ming Y."/>
            <person name="Kamphuis L.G."/>
            <person name="Nelson M.N."/>
            <person name="Garg G."/>
            <person name="Atkins C.A."/>
            <person name="Bayer P.E."/>
            <person name="Bravo A."/>
            <person name="Bringans S."/>
            <person name="Cannon S."/>
            <person name="Edwards D."/>
            <person name="Foley R."/>
            <person name="Gao L.L."/>
            <person name="Harrison M.J."/>
            <person name="Huang W."/>
            <person name="Hurgobin B."/>
            <person name="Li S."/>
            <person name="Liu C.W."/>
            <person name="McGrath A."/>
            <person name="Morahan G."/>
            <person name="Murray J."/>
            <person name="Weller J."/>
            <person name="Jian J."/>
            <person name="Singh K.B."/>
        </authorList>
    </citation>
    <scope>NUCLEOTIDE SEQUENCE [LARGE SCALE GENOMIC DNA]</scope>
    <source>
        <strain evidence="2">cv. Tanjil</strain>
        <tissue evidence="1">Whole plant</tissue>
    </source>
</reference>
<proteinExistence type="predicted"/>
<dbReference type="Gramene" id="OIW13648">
    <property type="protein sequence ID" value="OIW13648"/>
    <property type="gene ID" value="TanjilG_07990"/>
</dbReference>
<dbReference type="Proteomes" id="UP000188354">
    <property type="component" value="Chromosome LG04"/>
</dbReference>
<evidence type="ECO:0008006" key="3">
    <source>
        <dbReference type="Google" id="ProtNLM"/>
    </source>
</evidence>
<evidence type="ECO:0000313" key="2">
    <source>
        <dbReference type="Proteomes" id="UP000188354"/>
    </source>
</evidence>
<sequence length="68" mass="7465">MSEIKYGYPYPAQGPYQGPPPVAAPPQYYVAPQPKRSPAWQLCVAVVSWTSAVVTQPLFLLLNDITTT</sequence>
<organism evidence="1 2">
    <name type="scientific">Lupinus angustifolius</name>
    <name type="common">Narrow-leaved blue lupine</name>
    <dbReference type="NCBI Taxonomy" id="3871"/>
    <lineage>
        <taxon>Eukaryota</taxon>
        <taxon>Viridiplantae</taxon>
        <taxon>Streptophyta</taxon>
        <taxon>Embryophyta</taxon>
        <taxon>Tracheophyta</taxon>
        <taxon>Spermatophyta</taxon>
        <taxon>Magnoliopsida</taxon>
        <taxon>eudicotyledons</taxon>
        <taxon>Gunneridae</taxon>
        <taxon>Pentapetalae</taxon>
        <taxon>rosids</taxon>
        <taxon>fabids</taxon>
        <taxon>Fabales</taxon>
        <taxon>Fabaceae</taxon>
        <taxon>Papilionoideae</taxon>
        <taxon>50 kb inversion clade</taxon>
        <taxon>genistoids sensu lato</taxon>
        <taxon>core genistoids</taxon>
        <taxon>Genisteae</taxon>
        <taxon>Lupinus</taxon>
    </lineage>
</organism>